<evidence type="ECO:0000313" key="2">
    <source>
        <dbReference type="Proteomes" id="UP000626109"/>
    </source>
</evidence>
<reference evidence="1" key="1">
    <citation type="submission" date="2021-02" db="EMBL/GenBank/DDBJ databases">
        <authorList>
            <person name="Dougan E. K."/>
            <person name="Rhodes N."/>
            <person name="Thang M."/>
            <person name="Chan C."/>
        </authorList>
    </citation>
    <scope>NUCLEOTIDE SEQUENCE</scope>
</reference>
<name>A0A813JHJ3_POLGL</name>
<proteinExistence type="predicted"/>
<accession>A0A813JHJ3</accession>
<feature type="non-terminal residue" evidence="1">
    <location>
        <position position="1"/>
    </location>
</feature>
<sequence>TSCLPGDSRNCLFAGNSHPANVQSRGQAVPESVPRFRDQGLSASRAFVLPGPHPL</sequence>
<protein>
    <submittedName>
        <fullName evidence="1">Uncharacterized protein</fullName>
    </submittedName>
</protein>
<evidence type="ECO:0000313" key="1">
    <source>
        <dbReference type="EMBL" id="CAE8680236.1"/>
    </source>
</evidence>
<dbReference type="EMBL" id="CAJNNW010025833">
    <property type="protein sequence ID" value="CAE8680236.1"/>
    <property type="molecule type" value="Genomic_DNA"/>
</dbReference>
<comment type="caution">
    <text evidence="1">The sequence shown here is derived from an EMBL/GenBank/DDBJ whole genome shotgun (WGS) entry which is preliminary data.</text>
</comment>
<gene>
    <name evidence="1" type="ORF">PGLA2088_LOCUS21800</name>
</gene>
<dbReference type="Proteomes" id="UP000626109">
    <property type="component" value="Unassembled WGS sequence"/>
</dbReference>
<dbReference type="AlphaFoldDB" id="A0A813JHJ3"/>
<organism evidence="1 2">
    <name type="scientific">Polarella glacialis</name>
    <name type="common">Dinoflagellate</name>
    <dbReference type="NCBI Taxonomy" id="89957"/>
    <lineage>
        <taxon>Eukaryota</taxon>
        <taxon>Sar</taxon>
        <taxon>Alveolata</taxon>
        <taxon>Dinophyceae</taxon>
        <taxon>Suessiales</taxon>
        <taxon>Suessiaceae</taxon>
        <taxon>Polarella</taxon>
    </lineage>
</organism>